<evidence type="ECO:0000256" key="10">
    <source>
        <dbReference type="SAM" id="Phobius"/>
    </source>
</evidence>
<feature type="transmembrane region" description="Helical" evidence="10">
    <location>
        <begin position="529"/>
        <end position="548"/>
    </location>
</feature>
<comment type="caution">
    <text evidence="12">The sequence shown here is derived from an EMBL/GenBank/DDBJ whole genome shotgun (WGS) entry which is preliminary data.</text>
</comment>
<reference evidence="12" key="1">
    <citation type="submission" date="2022-07" db="EMBL/GenBank/DDBJ databases">
        <title>Genome analysis of Parmales, a sister group of diatoms, reveals the evolutionary specialization of diatoms from phago-mixotrophs to photoautotrophs.</title>
        <authorList>
            <person name="Ban H."/>
            <person name="Sato S."/>
            <person name="Yoshikawa S."/>
            <person name="Kazumasa Y."/>
            <person name="Nakamura Y."/>
            <person name="Ichinomiya M."/>
            <person name="Saitoh K."/>
            <person name="Sato N."/>
            <person name="Blanc-Mathieu R."/>
            <person name="Endo H."/>
            <person name="Kuwata A."/>
            <person name="Ogata H."/>
        </authorList>
    </citation>
    <scope>NUCLEOTIDE SEQUENCE</scope>
</reference>
<feature type="compositionally biased region" description="Basic and acidic residues" evidence="9">
    <location>
        <begin position="490"/>
        <end position="502"/>
    </location>
</feature>
<feature type="region of interest" description="Disordered" evidence="9">
    <location>
        <begin position="490"/>
        <end position="510"/>
    </location>
</feature>
<keyword evidence="10" id="KW-0472">Membrane</keyword>
<evidence type="ECO:0000256" key="7">
    <source>
        <dbReference type="PIRSR" id="PIRSR623088-3"/>
    </source>
</evidence>
<feature type="domain" description="PDEase" evidence="11">
    <location>
        <begin position="817"/>
        <end position="1152"/>
    </location>
</feature>
<dbReference type="InterPro" id="IPR002073">
    <property type="entry name" value="PDEase_catalytic_dom"/>
</dbReference>
<dbReference type="InterPro" id="IPR003607">
    <property type="entry name" value="HD/PDEase_dom"/>
</dbReference>
<comment type="similarity">
    <text evidence="8">Belongs to the cyclic nucleotide phosphodiesterase family.</text>
</comment>
<evidence type="ECO:0000256" key="5">
    <source>
        <dbReference type="ARBA" id="ARBA00023315"/>
    </source>
</evidence>
<feature type="region of interest" description="Disordered" evidence="9">
    <location>
        <begin position="1200"/>
        <end position="1238"/>
    </location>
</feature>
<feature type="transmembrane region" description="Helical" evidence="10">
    <location>
        <begin position="653"/>
        <end position="672"/>
    </location>
</feature>
<dbReference type="InterPro" id="IPR036971">
    <property type="entry name" value="PDEase_catalytic_dom_sf"/>
</dbReference>
<dbReference type="GO" id="GO:0004114">
    <property type="term" value="F:3',5'-cyclic-nucleotide phosphodiesterase activity"/>
    <property type="evidence" value="ECO:0007669"/>
    <property type="project" value="InterPro"/>
</dbReference>
<evidence type="ECO:0000259" key="11">
    <source>
        <dbReference type="PROSITE" id="PS51845"/>
    </source>
</evidence>
<comment type="similarity">
    <text evidence="1">Belongs to the diacylglycerol acyltransferase family.</text>
</comment>
<dbReference type="PROSITE" id="PS51845">
    <property type="entry name" value="PDEASE_I_2"/>
    <property type="match status" value="1"/>
</dbReference>
<dbReference type="SMART" id="SM00471">
    <property type="entry name" value="HDc"/>
    <property type="match status" value="1"/>
</dbReference>
<evidence type="ECO:0000313" key="13">
    <source>
        <dbReference type="Proteomes" id="UP001165082"/>
    </source>
</evidence>
<keyword evidence="3 7" id="KW-0479">Metal-binding</keyword>
<feature type="compositionally biased region" description="Acidic residues" evidence="9">
    <location>
        <begin position="156"/>
        <end position="168"/>
    </location>
</feature>
<dbReference type="CDD" id="cd00077">
    <property type="entry name" value="HDc"/>
    <property type="match status" value="1"/>
</dbReference>
<evidence type="ECO:0000256" key="9">
    <source>
        <dbReference type="SAM" id="MobiDB-lite"/>
    </source>
</evidence>
<dbReference type="EMBL" id="BRXZ01006170">
    <property type="protein sequence ID" value="GMH56442.1"/>
    <property type="molecule type" value="Genomic_DNA"/>
</dbReference>
<accession>A0A9W6ZL75</accession>
<dbReference type="InterPro" id="IPR007130">
    <property type="entry name" value="DAGAT"/>
</dbReference>
<feature type="region of interest" description="Disordered" evidence="9">
    <location>
        <begin position="142"/>
        <end position="168"/>
    </location>
</feature>
<dbReference type="PANTHER" id="PTHR11347">
    <property type="entry name" value="CYCLIC NUCLEOTIDE PHOSPHODIESTERASE"/>
    <property type="match status" value="1"/>
</dbReference>
<evidence type="ECO:0000256" key="1">
    <source>
        <dbReference type="ARBA" id="ARBA00005420"/>
    </source>
</evidence>
<feature type="binding site" evidence="7">
    <location>
        <position position="952"/>
    </location>
    <ligand>
        <name>Zn(2+)</name>
        <dbReference type="ChEBI" id="CHEBI:29105"/>
        <label>1</label>
    </ligand>
</feature>
<feature type="binding site" evidence="7">
    <location>
        <position position="951"/>
    </location>
    <ligand>
        <name>Zn(2+)</name>
        <dbReference type="ChEBI" id="CHEBI:29105"/>
        <label>1</label>
    </ligand>
</feature>
<dbReference type="AlphaFoldDB" id="A0A9W6ZL75"/>
<dbReference type="Proteomes" id="UP001165082">
    <property type="component" value="Unassembled WGS sequence"/>
</dbReference>
<feature type="binding site" evidence="7">
    <location>
        <position position="952"/>
    </location>
    <ligand>
        <name>Zn(2+)</name>
        <dbReference type="ChEBI" id="CHEBI:29105"/>
        <label>2</label>
    </ligand>
</feature>
<sequence length="1238" mass="140236">MSANLGRRYSRRKSVKKKLSIDYSTFSEHHADHESDPLFETSTNVYDLLTQDVDKVASDRMTEAEKHYRKMSTGPRRFSTLAREQFDLSKLKLDRGPEREMQIAKSTVNTQRRSSTLQSMQVDGKFQKFLQAHKAMNQKSFAVAEEEGKESNSDQSDSDTEDDDNDDDNLNWVKDTVCLDDAQTARSWSISTILFDHVVPHLTWFLMFALIKSPLSMRPLWFAIYFFPALAPRSFSSALHKLLRSPKIWNTIAKDKNIQILVPPPLEQSRDAVSMADHIPRVYGLHPHNKYPMNIFPGILSSTDKLPNLKVAQSSLGKWVPTVGWTTWFAGNVVDVTKKAIERELLKHNDIALFPGGAREMIVCEPDSDNICMVKHAGFLRLARANGAIVVPTFWFGMNDSHVSIFGKFDSTMYKKTGASIPLWLPNLRYSADSGVIGVVGPDIDTHEFTSDLDLEMFYFDILEELFEKYKVSVGGKRYANRTLKWVEHKPKSKAQERKPPTTKESAGEVTKQLKADKAKKVKALSSKIAGMVGPIFISLVLGTYLVTRGTWWSFSTWEAYEKVEESSAASDKLSFLYIHLTSCAVWAVLSFILITTPFRKISRWHRKVGTVAVIASLVMSWSAVSLSCQSLLEHKGSWNVVNKGFHAICNFQIAYITVYLVAYGVSSIFLYKKRAEHSKVMVILFMNLAVALVPRFSAAFFRWLGAAFWSNDTSFSLACLTQIVWQVGQIIASKRNATKTKTSGVNKENRSCPDALSETRTWNVKKLVVNCNIKMLKFGLFMVAITLTDVFEGILGVSMLASCIVIFVSGALDSRRDFAFDAKLSKTRIFAYDDKVNTCKAKFEVSEEDDASYLQHWYYDVHQHTDAELYTALIDMFKDRGLLKAFEISEEKLLAFAKEVIKGYTDAPYHNKYHAFDVMHVSYLLLTTCKAGDFLKKIDELCLLVSALAHDVGHDGFNNEFHKKTMSEKAQTYAGHSIQEMNSASMLFRIMEKPEFNFLENLSADERSDARDKMVRMILDTDPTRHYDLIASFSNHLEKQTLTAEELVTTLLHIADVSNPARPQKIATYWACAVEKEFLRQGDKEKKLGLEVSPFMDRNEANTAFMELRFIDYVVAPAFHALSDFLPLVNEFCVSRLDVNRKQWREHLETVEKYGKDSRRATTLRRKSEMANILMATPKARRISAGLKDVVDHGVGEENVPDLIGTGNEKGESELGYGMSIPGVASPREKRRSVFSD</sequence>
<evidence type="ECO:0000256" key="2">
    <source>
        <dbReference type="ARBA" id="ARBA00022679"/>
    </source>
</evidence>
<organism evidence="12 13">
    <name type="scientific">Triparma retinervis</name>
    <dbReference type="NCBI Taxonomy" id="2557542"/>
    <lineage>
        <taxon>Eukaryota</taxon>
        <taxon>Sar</taxon>
        <taxon>Stramenopiles</taxon>
        <taxon>Ochrophyta</taxon>
        <taxon>Bolidophyceae</taxon>
        <taxon>Parmales</taxon>
        <taxon>Triparmaceae</taxon>
        <taxon>Triparma</taxon>
    </lineage>
</organism>
<protein>
    <recommendedName>
        <fullName evidence="8">Phosphodiesterase</fullName>
        <ecNumber evidence="8">3.1.4.-</ecNumber>
    </recommendedName>
</protein>
<dbReference type="Gene3D" id="1.10.1300.10">
    <property type="entry name" value="3'5'-cyclic nucleotide phosphodiesterase, catalytic domain"/>
    <property type="match status" value="1"/>
</dbReference>
<proteinExistence type="inferred from homology"/>
<feature type="transmembrane region" description="Helical" evidence="10">
    <location>
        <begin position="716"/>
        <end position="733"/>
    </location>
</feature>
<evidence type="ECO:0000256" key="8">
    <source>
        <dbReference type="RuleBase" id="RU363067"/>
    </source>
</evidence>
<keyword evidence="10" id="KW-0812">Transmembrane</keyword>
<dbReference type="EC" id="3.1.4.-" evidence="8"/>
<dbReference type="OrthoDB" id="264532at2759"/>
<dbReference type="InterPro" id="IPR023174">
    <property type="entry name" value="PDEase_CS"/>
</dbReference>
<keyword evidence="4 8" id="KW-0378">Hydrolase</keyword>
<dbReference type="Pfam" id="PF03982">
    <property type="entry name" value="DAGAT"/>
    <property type="match status" value="1"/>
</dbReference>
<keyword evidence="5" id="KW-0012">Acyltransferase</keyword>
<keyword evidence="2" id="KW-0808">Transferase</keyword>
<feature type="binding site" evidence="7">
    <location>
        <position position="915"/>
    </location>
    <ligand>
        <name>Zn(2+)</name>
        <dbReference type="ChEBI" id="CHEBI:29105"/>
        <label>1</label>
    </ligand>
</feature>
<dbReference type="GO" id="GO:0008374">
    <property type="term" value="F:O-acyltransferase activity"/>
    <property type="evidence" value="ECO:0007669"/>
    <property type="project" value="InterPro"/>
</dbReference>
<feature type="transmembrane region" description="Helical" evidence="10">
    <location>
        <begin position="684"/>
        <end position="704"/>
    </location>
</feature>
<dbReference type="GO" id="GO:0046872">
    <property type="term" value="F:metal ion binding"/>
    <property type="evidence" value="ECO:0007669"/>
    <property type="project" value="UniProtKB-KW"/>
</dbReference>
<name>A0A9W6ZL75_9STRA</name>
<dbReference type="PRINTS" id="PR00387">
    <property type="entry name" value="PDIESTERASE1"/>
</dbReference>
<comment type="cofactor">
    <cofactor evidence="8">
        <name>a divalent metal cation</name>
        <dbReference type="ChEBI" id="CHEBI:60240"/>
    </cofactor>
    <text evidence="8">Binds 2 divalent metal cations per subunit. Site 1 may preferentially bind zinc ions, while site 2 has a preference for magnesium and/or manganese ions.</text>
</comment>
<evidence type="ECO:0000256" key="3">
    <source>
        <dbReference type="ARBA" id="ARBA00022723"/>
    </source>
</evidence>
<dbReference type="Pfam" id="PF00233">
    <property type="entry name" value="PDEase_I"/>
    <property type="match status" value="1"/>
</dbReference>
<dbReference type="PROSITE" id="PS00126">
    <property type="entry name" value="PDEASE_I_1"/>
    <property type="match status" value="1"/>
</dbReference>
<gene>
    <name evidence="12" type="ORF">TrRE_jg952</name>
</gene>
<evidence type="ECO:0000256" key="6">
    <source>
        <dbReference type="PIRSR" id="PIRSR623088-1"/>
    </source>
</evidence>
<feature type="transmembrane region" description="Helical" evidence="10">
    <location>
        <begin position="609"/>
        <end position="633"/>
    </location>
</feature>
<evidence type="ECO:0000313" key="12">
    <source>
        <dbReference type="EMBL" id="GMH56442.1"/>
    </source>
</evidence>
<evidence type="ECO:0000256" key="4">
    <source>
        <dbReference type="ARBA" id="ARBA00022801"/>
    </source>
</evidence>
<keyword evidence="10" id="KW-1133">Transmembrane helix</keyword>
<feature type="transmembrane region" description="Helical" evidence="10">
    <location>
        <begin position="577"/>
        <end position="597"/>
    </location>
</feature>
<feature type="active site" description="Proton donor" evidence="6">
    <location>
        <position position="911"/>
    </location>
</feature>
<keyword evidence="13" id="KW-1185">Reference proteome</keyword>
<dbReference type="GO" id="GO:0007165">
    <property type="term" value="P:signal transduction"/>
    <property type="evidence" value="ECO:0007669"/>
    <property type="project" value="InterPro"/>
</dbReference>
<dbReference type="SUPFAM" id="SSF109604">
    <property type="entry name" value="HD-domain/PDEase-like"/>
    <property type="match status" value="1"/>
</dbReference>
<feature type="binding site" evidence="7">
    <location>
        <position position="1057"/>
    </location>
    <ligand>
        <name>Zn(2+)</name>
        <dbReference type="ChEBI" id="CHEBI:29105"/>
        <label>1</label>
    </ligand>
</feature>
<dbReference type="InterPro" id="IPR023088">
    <property type="entry name" value="PDEase"/>
</dbReference>
<feature type="transmembrane region" description="Helical" evidence="10">
    <location>
        <begin position="794"/>
        <end position="813"/>
    </location>
</feature>